<protein>
    <submittedName>
        <fullName evidence="7">Cysteine dioxygenase type I</fullName>
    </submittedName>
</protein>
<name>A0A132MHI2_9ACTN</name>
<dbReference type="SUPFAM" id="SSF51182">
    <property type="entry name" value="RmlC-like cupins"/>
    <property type="match status" value="1"/>
</dbReference>
<dbReference type="AlphaFoldDB" id="A0A132MHI2"/>
<comment type="similarity">
    <text evidence="1">Belongs to the cysteine dioxygenase family.</text>
</comment>
<proteinExistence type="inferred from homology"/>
<dbReference type="GO" id="GO:0016702">
    <property type="term" value="F:oxidoreductase activity, acting on single donors with incorporation of molecular oxygen, incorporation of two atoms of oxygen"/>
    <property type="evidence" value="ECO:0007669"/>
    <property type="project" value="InterPro"/>
</dbReference>
<feature type="binding site" evidence="6">
    <location>
        <position position="94"/>
    </location>
    <ligand>
        <name>Fe cation</name>
        <dbReference type="ChEBI" id="CHEBI:24875"/>
        <note>catalytic</note>
    </ligand>
</feature>
<dbReference type="CDD" id="cd10548">
    <property type="entry name" value="cupin_CDO"/>
    <property type="match status" value="1"/>
</dbReference>
<feature type="binding site" evidence="6">
    <location>
        <position position="92"/>
    </location>
    <ligand>
        <name>Fe cation</name>
        <dbReference type="ChEBI" id="CHEBI:24875"/>
        <note>catalytic</note>
    </ligand>
</feature>
<dbReference type="Pfam" id="PF05995">
    <property type="entry name" value="CDO_I"/>
    <property type="match status" value="1"/>
</dbReference>
<keyword evidence="3 7" id="KW-0223">Dioxygenase</keyword>
<reference evidence="8" key="1">
    <citation type="submission" date="2015-04" db="EMBL/GenBank/DDBJ databases">
        <title>Physiological reanalysis, assessment of diazotrophy, and genome sequences of multiple isolates of Streptomyces thermoautotrophicus.</title>
        <authorList>
            <person name="MacKellar D.C."/>
            <person name="Lieber L."/>
            <person name="Norman J."/>
            <person name="Bolger A."/>
            <person name="Tobin C."/>
            <person name="Murray J.W."/>
            <person name="Chang R."/>
            <person name="Ford T."/>
            <person name="Nguyen P.Q."/>
            <person name="Woodward J."/>
            <person name="Permingeat H."/>
            <person name="Joshi N.S."/>
            <person name="Silver P.A."/>
            <person name="Usadel B."/>
            <person name="Rutherford A.W."/>
            <person name="Friesen M."/>
            <person name="Prell J."/>
        </authorList>
    </citation>
    <scope>NUCLEOTIDE SEQUENCE [LARGE SCALE GENOMIC DNA]</scope>
    <source>
        <strain evidence="8">H1</strain>
    </source>
</reference>
<dbReference type="GO" id="GO:0008198">
    <property type="term" value="F:ferrous iron binding"/>
    <property type="evidence" value="ECO:0007669"/>
    <property type="project" value="TreeGrafter"/>
</dbReference>
<keyword evidence="8" id="KW-1185">Reference proteome</keyword>
<accession>A0A132MHI2</accession>
<comment type="caution">
    <text evidence="7">The sequence shown here is derived from an EMBL/GenBank/DDBJ whole genome shotgun (WGS) entry which is preliminary data.</text>
</comment>
<dbReference type="InterPro" id="IPR011051">
    <property type="entry name" value="RmlC_Cupin_sf"/>
</dbReference>
<organism evidence="7 8">
    <name type="scientific">Carbonactinospora thermoautotrophica</name>
    <dbReference type="NCBI Taxonomy" id="1469144"/>
    <lineage>
        <taxon>Bacteria</taxon>
        <taxon>Bacillati</taxon>
        <taxon>Actinomycetota</taxon>
        <taxon>Actinomycetes</taxon>
        <taxon>Kitasatosporales</taxon>
        <taxon>Carbonactinosporaceae</taxon>
        <taxon>Carbonactinospora</taxon>
    </lineage>
</organism>
<keyword evidence="4" id="KW-0560">Oxidoreductase</keyword>
<dbReference type="EMBL" id="LAXD01000004">
    <property type="protein sequence ID" value="KWW97253.1"/>
    <property type="molecule type" value="Genomic_DNA"/>
</dbReference>
<dbReference type="PANTHER" id="PTHR12918:SF1">
    <property type="entry name" value="CYSTEINE DIOXYGENASE TYPE 1"/>
    <property type="match status" value="1"/>
</dbReference>
<dbReference type="Gene3D" id="2.60.120.10">
    <property type="entry name" value="Jelly Rolls"/>
    <property type="match status" value="1"/>
</dbReference>
<evidence type="ECO:0000256" key="5">
    <source>
        <dbReference type="ARBA" id="ARBA00023004"/>
    </source>
</evidence>
<dbReference type="InterPro" id="IPR010300">
    <property type="entry name" value="CDO_1"/>
</dbReference>
<evidence type="ECO:0000256" key="1">
    <source>
        <dbReference type="ARBA" id="ARBA00006622"/>
    </source>
</evidence>
<evidence type="ECO:0000256" key="4">
    <source>
        <dbReference type="ARBA" id="ARBA00023002"/>
    </source>
</evidence>
<feature type="binding site" evidence="6">
    <location>
        <position position="143"/>
    </location>
    <ligand>
        <name>Fe cation</name>
        <dbReference type="ChEBI" id="CHEBI:24875"/>
        <note>catalytic</note>
    </ligand>
</feature>
<keyword evidence="5 6" id="KW-0408">Iron</keyword>
<dbReference type="OrthoDB" id="4217976at2"/>
<evidence type="ECO:0000313" key="7">
    <source>
        <dbReference type="EMBL" id="KWW97253.1"/>
    </source>
</evidence>
<keyword evidence="2 6" id="KW-0479">Metal-binding</keyword>
<dbReference type="RefSeq" id="WP_079101955.1">
    <property type="nucleotide sequence ID" value="NZ_JYIJ01000018.1"/>
</dbReference>
<evidence type="ECO:0000256" key="6">
    <source>
        <dbReference type="PIRSR" id="PIRSR610300-51"/>
    </source>
</evidence>
<dbReference type="PANTHER" id="PTHR12918">
    <property type="entry name" value="CYSTEINE DIOXYGENASE"/>
    <property type="match status" value="1"/>
</dbReference>
<evidence type="ECO:0000313" key="8">
    <source>
        <dbReference type="Proteomes" id="UP000070188"/>
    </source>
</evidence>
<gene>
    <name evidence="7" type="ORF">LI90_4422</name>
</gene>
<dbReference type="Proteomes" id="UP000070188">
    <property type="component" value="Unassembled WGS sequence"/>
</dbReference>
<sequence>MPIDTRTTVREFSLPGDLVPMAPSGLHTLTARTGPSVAWLARQASQIAARPQDWWHLVEFTRDRRWYRLLRREPESEVWLLSWLPGQRTGLHDHGGAFGVFALAVGALTERSFDQHADRRGGRLRELTVRTDQVRVFGPHHVHDLGNESAAPAVSVHVYSPALTEMRRYEWTGEDLIRTGVERVGVDW</sequence>
<evidence type="ECO:0000256" key="2">
    <source>
        <dbReference type="ARBA" id="ARBA00022723"/>
    </source>
</evidence>
<evidence type="ECO:0000256" key="3">
    <source>
        <dbReference type="ARBA" id="ARBA00022964"/>
    </source>
</evidence>
<dbReference type="STRING" id="1469144.LI90_4422"/>
<dbReference type="InterPro" id="IPR014710">
    <property type="entry name" value="RmlC-like_jellyroll"/>
</dbReference>
<dbReference type="PATRIC" id="fig|1469144.10.peg.4677"/>